<sequence>MSQERNDPPDIDVDLKHDTRGQYFPEQKKAQVA</sequence>
<dbReference type="Proteomes" id="UP000251205">
    <property type="component" value="Unassembled WGS sequence"/>
</dbReference>
<name>A0A329YAC9_RHITR</name>
<evidence type="ECO:0000256" key="1">
    <source>
        <dbReference type="SAM" id="MobiDB-lite"/>
    </source>
</evidence>
<proteinExistence type="predicted"/>
<protein>
    <submittedName>
        <fullName evidence="2">Uncharacterized protein</fullName>
    </submittedName>
</protein>
<comment type="caution">
    <text evidence="2">The sequence shown here is derived from an EMBL/GenBank/DDBJ whole genome shotgun (WGS) entry which is preliminary data.</text>
</comment>
<gene>
    <name evidence="2" type="ORF">DQ393_17505</name>
</gene>
<dbReference type="RefSeq" id="WP_112343009.1">
    <property type="nucleotide sequence ID" value="NZ_QMKK01000042.1"/>
</dbReference>
<evidence type="ECO:0000313" key="2">
    <source>
        <dbReference type="EMBL" id="RAX40406.1"/>
    </source>
</evidence>
<evidence type="ECO:0000313" key="3">
    <source>
        <dbReference type="Proteomes" id="UP000251205"/>
    </source>
</evidence>
<organism evidence="2 3">
    <name type="scientific">Rhizobium tropici</name>
    <dbReference type="NCBI Taxonomy" id="398"/>
    <lineage>
        <taxon>Bacteria</taxon>
        <taxon>Pseudomonadati</taxon>
        <taxon>Pseudomonadota</taxon>
        <taxon>Alphaproteobacteria</taxon>
        <taxon>Hyphomicrobiales</taxon>
        <taxon>Rhizobiaceae</taxon>
        <taxon>Rhizobium/Agrobacterium group</taxon>
        <taxon>Rhizobium</taxon>
    </lineage>
</organism>
<dbReference type="AlphaFoldDB" id="A0A329YAC9"/>
<dbReference type="EMBL" id="QMKK01000042">
    <property type="protein sequence ID" value="RAX40406.1"/>
    <property type="molecule type" value="Genomic_DNA"/>
</dbReference>
<accession>A0A329YAC9</accession>
<reference evidence="2 3" key="1">
    <citation type="submission" date="2018-06" db="EMBL/GenBank/DDBJ databases">
        <title>Whole Genome Sequence of an efficient microsymbiont, Rhizobium tropici.</title>
        <authorList>
            <person name="Srinivasan R."/>
            <person name="Singh H.V."/>
            <person name="Srivastava R."/>
            <person name="Kumari B."/>
            <person name="Radhakrishna A."/>
        </authorList>
    </citation>
    <scope>NUCLEOTIDE SEQUENCE [LARGE SCALE GENOMIC DNA]</scope>
    <source>
        <strain evidence="2 3">IGFRI Rhizo-19</strain>
    </source>
</reference>
<feature type="region of interest" description="Disordered" evidence="1">
    <location>
        <begin position="1"/>
        <end position="33"/>
    </location>
</feature>